<protein>
    <submittedName>
        <fullName evidence="3">Uncharacterized protein LOC108675415</fullName>
    </submittedName>
</protein>
<evidence type="ECO:0000256" key="1">
    <source>
        <dbReference type="SAM" id="MobiDB-lite"/>
    </source>
</evidence>
<accession>A0A8B7NYT9</accession>
<dbReference type="RefSeq" id="XP_018018912.1">
    <property type="nucleotide sequence ID" value="XM_018163423.2"/>
</dbReference>
<feature type="region of interest" description="Disordered" evidence="1">
    <location>
        <begin position="194"/>
        <end position="223"/>
    </location>
</feature>
<gene>
    <name evidence="3" type="primary">LOC108675415</name>
</gene>
<feature type="compositionally biased region" description="Polar residues" evidence="1">
    <location>
        <begin position="77"/>
        <end position="94"/>
    </location>
</feature>
<keyword evidence="2" id="KW-1185">Reference proteome</keyword>
<sequence length="223" mass="24186">MDRRQCSCNLSPQSMDATARSCRRCSGHRIDAGGDETAGLLESLKALVELVPLPYAGCLRKLRSRSTSDAVVYQQAYSEPSGASSSAALPNTGPSGRRDRPNREFRMATYEPRLPSEIGNFVNRERSHQRGVPTGPDGDGHQSSSSRGSEDEAAVAAAYEDLRNAVRGYTNERVDDEFDLVCAASQYIKSMMQTLKDMQDRKESPATPSSNSSANTEAGEPMA</sequence>
<feature type="compositionally biased region" description="Basic and acidic residues" evidence="1">
    <location>
        <begin position="96"/>
        <end position="106"/>
    </location>
</feature>
<evidence type="ECO:0000313" key="2">
    <source>
        <dbReference type="Proteomes" id="UP000694843"/>
    </source>
</evidence>
<proteinExistence type="predicted"/>
<evidence type="ECO:0000313" key="3">
    <source>
        <dbReference type="RefSeq" id="XP_018018912.1"/>
    </source>
</evidence>
<organism evidence="2 3">
    <name type="scientific">Hyalella azteca</name>
    <name type="common">Amphipod</name>
    <dbReference type="NCBI Taxonomy" id="294128"/>
    <lineage>
        <taxon>Eukaryota</taxon>
        <taxon>Metazoa</taxon>
        <taxon>Ecdysozoa</taxon>
        <taxon>Arthropoda</taxon>
        <taxon>Crustacea</taxon>
        <taxon>Multicrustacea</taxon>
        <taxon>Malacostraca</taxon>
        <taxon>Eumalacostraca</taxon>
        <taxon>Peracarida</taxon>
        <taxon>Amphipoda</taxon>
        <taxon>Senticaudata</taxon>
        <taxon>Talitrida</taxon>
        <taxon>Talitroidea</taxon>
        <taxon>Hyalellidae</taxon>
        <taxon>Hyalella</taxon>
    </lineage>
</organism>
<reference evidence="3" key="1">
    <citation type="submission" date="2025-08" db="UniProtKB">
        <authorList>
            <consortium name="RefSeq"/>
        </authorList>
    </citation>
    <scope>IDENTIFICATION</scope>
    <source>
        <tissue evidence="3">Whole organism</tissue>
    </source>
</reference>
<dbReference type="Proteomes" id="UP000694843">
    <property type="component" value="Unplaced"/>
</dbReference>
<feature type="compositionally biased region" description="Low complexity" evidence="1">
    <location>
        <begin position="205"/>
        <end position="217"/>
    </location>
</feature>
<dbReference type="GeneID" id="108675415"/>
<dbReference type="KEGG" id="hazt:108675415"/>
<dbReference type="AlphaFoldDB" id="A0A8B7NYT9"/>
<name>A0A8B7NYT9_HYAAZ</name>
<feature type="region of interest" description="Disordered" evidence="1">
    <location>
        <begin position="77"/>
        <end position="154"/>
    </location>
</feature>